<dbReference type="Proteomes" id="UP000027153">
    <property type="component" value="Unassembled WGS sequence"/>
</dbReference>
<evidence type="ECO:0008006" key="3">
    <source>
        <dbReference type="Google" id="ProtNLM"/>
    </source>
</evidence>
<dbReference type="EMBL" id="JMIY01000005">
    <property type="protein sequence ID" value="KCZ71448.1"/>
    <property type="molecule type" value="Genomic_DNA"/>
</dbReference>
<comment type="caution">
    <text evidence="1">The sequence shown here is derived from an EMBL/GenBank/DDBJ whole genome shotgun (WGS) entry which is preliminary data.</text>
</comment>
<sequence>MGTPLRVLIVEDSKDDALLVVHELRHGCYDPVFERVDTAEAMSEALEEKTWDVKNSLLRWMIRNNLTSEKQMPNFFSYIYRDGLKAIKPEAVNIIRQNHENKNTIYI</sequence>
<evidence type="ECO:0000313" key="1">
    <source>
        <dbReference type="EMBL" id="KCZ71448.1"/>
    </source>
</evidence>
<dbReference type="AlphaFoldDB" id="A0A062V4E5"/>
<reference evidence="1 2" key="1">
    <citation type="journal article" date="2013" name="Nature">
        <title>Anaerobic oxidation of methane coupled to nitrate reduction in a novel archaeal lineage.</title>
        <authorList>
            <person name="Haroon M.F."/>
            <person name="Hu S."/>
            <person name="Shi Y."/>
            <person name="Imelfort M."/>
            <person name="Keller J."/>
            <person name="Hugenholtz P."/>
            <person name="Yuan Z."/>
            <person name="Tyson G.W."/>
        </authorList>
    </citation>
    <scope>NUCLEOTIDE SEQUENCE [LARGE SCALE GENOMIC DNA]</scope>
    <source>
        <strain evidence="1 2">ANME-2d</strain>
    </source>
</reference>
<protein>
    <recommendedName>
        <fullName evidence="3">Response regulatory domain-containing protein</fullName>
    </recommendedName>
</protein>
<organism evidence="1 2">
    <name type="scientific">Candidatus Methanoperedens nitratireducens</name>
    <dbReference type="NCBI Taxonomy" id="1392998"/>
    <lineage>
        <taxon>Archaea</taxon>
        <taxon>Methanobacteriati</taxon>
        <taxon>Methanobacteriota</taxon>
        <taxon>Stenosarchaea group</taxon>
        <taxon>Methanomicrobia</taxon>
        <taxon>Methanosarcinales</taxon>
        <taxon>ANME-2 cluster</taxon>
        <taxon>Candidatus Methanoperedentaceae</taxon>
        <taxon>Candidatus Methanoperedens</taxon>
    </lineage>
</organism>
<keyword evidence="2" id="KW-1185">Reference proteome</keyword>
<dbReference type="OrthoDB" id="10037at2157"/>
<dbReference type="RefSeq" id="WP_048091393.1">
    <property type="nucleotide sequence ID" value="NZ_JMIY01000005.1"/>
</dbReference>
<proteinExistence type="predicted"/>
<evidence type="ECO:0000313" key="2">
    <source>
        <dbReference type="Proteomes" id="UP000027153"/>
    </source>
</evidence>
<accession>A0A062V4E5</accession>
<name>A0A062V4E5_9EURY</name>
<gene>
    <name evidence="1" type="ORF">ANME2D_02178</name>
</gene>